<gene>
    <name evidence="2" type="ORF">IV41_GL000737</name>
</gene>
<evidence type="ECO:0008006" key="4">
    <source>
        <dbReference type="Google" id="ProtNLM"/>
    </source>
</evidence>
<feature type="transmembrane region" description="Helical" evidence="1">
    <location>
        <begin position="222"/>
        <end position="238"/>
    </location>
</feature>
<reference evidence="2 3" key="1">
    <citation type="journal article" date="2015" name="Genome Announc.">
        <title>Expanding the biotechnology potential of lactobacilli through comparative genomics of 213 strains and associated genera.</title>
        <authorList>
            <person name="Sun Z."/>
            <person name="Harris H.M."/>
            <person name="McCann A."/>
            <person name="Guo C."/>
            <person name="Argimon S."/>
            <person name="Zhang W."/>
            <person name="Yang X."/>
            <person name="Jeffery I.B."/>
            <person name="Cooney J.C."/>
            <person name="Kagawa T.F."/>
            <person name="Liu W."/>
            <person name="Song Y."/>
            <person name="Salvetti E."/>
            <person name="Wrobel A."/>
            <person name="Rasinkangas P."/>
            <person name="Parkhill J."/>
            <person name="Rea M.C."/>
            <person name="O'Sullivan O."/>
            <person name="Ritari J."/>
            <person name="Douillard F.P."/>
            <person name="Paul Ross R."/>
            <person name="Yang R."/>
            <person name="Briner A.E."/>
            <person name="Felis G.E."/>
            <person name="de Vos W.M."/>
            <person name="Barrangou R."/>
            <person name="Klaenhammer T.R."/>
            <person name="Caufield P.W."/>
            <person name="Cui Y."/>
            <person name="Zhang H."/>
            <person name="O'Toole P.W."/>
        </authorList>
    </citation>
    <scope>NUCLEOTIDE SEQUENCE [LARGE SCALE GENOMIC DNA]</scope>
    <source>
        <strain evidence="2 3">DSM 14792</strain>
    </source>
</reference>
<feature type="transmembrane region" description="Helical" evidence="1">
    <location>
        <begin position="40"/>
        <end position="58"/>
    </location>
</feature>
<keyword evidence="1" id="KW-0472">Membrane</keyword>
<name>A0A0R2GXN1_9LACO</name>
<feature type="transmembrane region" description="Helical" evidence="1">
    <location>
        <begin position="99"/>
        <end position="117"/>
    </location>
</feature>
<dbReference type="RefSeq" id="WP_056993677.1">
    <property type="nucleotide sequence ID" value="NZ_JQBA01000002.1"/>
</dbReference>
<keyword evidence="1" id="KW-0812">Transmembrane</keyword>
<proteinExistence type="predicted"/>
<feature type="transmembrane region" description="Helical" evidence="1">
    <location>
        <begin position="200"/>
        <end position="216"/>
    </location>
</feature>
<accession>A0A0R2GXN1</accession>
<feature type="transmembrane region" description="Helical" evidence="1">
    <location>
        <begin position="171"/>
        <end position="193"/>
    </location>
</feature>
<comment type="caution">
    <text evidence="2">The sequence shown here is derived from an EMBL/GenBank/DDBJ whole genome shotgun (WGS) entry which is preliminary data.</text>
</comment>
<keyword evidence="3" id="KW-1185">Reference proteome</keyword>
<evidence type="ECO:0000313" key="2">
    <source>
        <dbReference type="EMBL" id="KRN45519.1"/>
    </source>
</evidence>
<feature type="transmembrane region" description="Helical" evidence="1">
    <location>
        <begin position="388"/>
        <end position="406"/>
    </location>
</feature>
<feature type="transmembrane region" description="Helical" evidence="1">
    <location>
        <begin position="364"/>
        <end position="382"/>
    </location>
</feature>
<feature type="transmembrane region" description="Helical" evidence="1">
    <location>
        <begin position="245"/>
        <end position="266"/>
    </location>
</feature>
<evidence type="ECO:0000313" key="3">
    <source>
        <dbReference type="Proteomes" id="UP000051639"/>
    </source>
</evidence>
<dbReference type="Proteomes" id="UP000051639">
    <property type="component" value="Unassembled WGS sequence"/>
</dbReference>
<dbReference type="AlphaFoldDB" id="A0A0R2GXN1"/>
<dbReference type="EMBL" id="JQBA01000002">
    <property type="protein sequence ID" value="KRN45519.1"/>
    <property type="molecule type" value="Genomic_DNA"/>
</dbReference>
<evidence type="ECO:0000256" key="1">
    <source>
        <dbReference type="SAM" id="Phobius"/>
    </source>
</evidence>
<feature type="transmembrane region" description="Helical" evidence="1">
    <location>
        <begin position="70"/>
        <end position="93"/>
    </location>
</feature>
<keyword evidence="1" id="KW-1133">Transmembrane helix</keyword>
<feature type="transmembrane region" description="Helical" evidence="1">
    <location>
        <begin position="330"/>
        <end position="352"/>
    </location>
</feature>
<feature type="transmembrane region" description="Helical" evidence="1">
    <location>
        <begin position="7"/>
        <end position="28"/>
    </location>
</feature>
<dbReference type="OrthoDB" id="2340070at2"/>
<organism evidence="2 3">
    <name type="scientific">Limosilactobacillus ingluviei</name>
    <dbReference type="NCBI Taxonomy" id="148604"/>
    <lineage>
        <taxon>Bacteria</taxon>
        <taxon>Bacillati</taxon>
        <taxon>Bacillota</taxon>
        <taxon>Bacilli</taxon>
        <taxon>Lactobacillales</taxon>
        <taxon>Lactobacillaceae</taxon>
        <taxon>Limosilactobacillus</taxon>
    </lineage>
</organism>
<dbReference type="PATRIC" id="fig|148604.4.peg.745"/>
<sequence>MKVKKTTIVFYLSCILFFVSNTNIFYLFPLSGIFSGTSNNTLSSIAGLFIFAMSIFYVNGNGKKYYVGKFSNSIILFFIIFVVTSFHSIYSTGFTPKQIFINLMAGYLILLLYYPLMNLLSDEDKYRRFIFVGELFYDLLGILFLIQYILLARSGIYILKISELIISGQYMRIYGVFEGFIRIFILMIGYEIFKTKKRKNTFHVVSLIILLLSVLLIDQSRYYIITLILCLLIDYLYINKGKISVGKMLFSIVVIPMAMMLLVKFATSISNSVTLNDGGYTNARTGGYAYYWELFRSNILFGIGAANPDKWTPVWYLERGPQGIYHLSDVGIVGTLTMFGILILFWLIYVLLKMIKLCTITVGVDQGLSLSILIMMLLALPLNSYLDSTRVMSLLLSITIIELNYLRNITSDLEVKTR</sequence>
<protein>
    <recommendedName>
        <fullName evidence="4">Polysaccharide polymerase</fullName>
    </recommendedName>
</protein>
<feature type="transmembrane region" description="Helical" evidence="1">
    <location>
        <begin position="129"/>
        <end position="151"/>
    </location>
</feature>